<dbReference type="EMBL" id="JACIEH010000003">
    <property type="protein sequence ID" value="MBB4100318.1"/>
    <property type="molecule type" value="Genomic_DNA"/>
</dbReference>
<keyword evidence="3" id="KW-1185">Reference proteome</keyword>
<dbReference type="SUPFAM" id="SSF50630">
    <property type="entry name" value="Acid proteases"/>
    <property type="match status" value="1"/>
</dbReference>
<dbReference type="RefSeq" id="WP_183999627.1">
    <property type="nucleotide sequence ID" value="NZ_JACIEH010000003.1"/>
</dbReference>
<gene>
    <name evidence="2" type="ORF">GGR46_003890</name>
</gene>
<dbReference type="AlphaFoldDB" id="A0A7W6JVH8"/>
<feature type="signal peptide" evidence="1">
    <location>
        <begin position="1"/>
        <end position="19"/>
    </location>
</feature>
<dbReference type="Pfam" id="PF13650">
    <property type="entry name" value="Asp_protease_2"/>
    <property type="match status" value="1"/>
</dbReference>
<dbReference type="Gene3D" id="2.40.70.10">
    <property type="entry name" value="Acid Proteases"/>
    <property type="match status" value="1"/>
</dbReference>
<protein>
    <recommendedName>
        <fullName evidence="4">Aspartyl protease</fullName>
    </recommendedName>
</protein>
<comment type="caution">
    <text evidence="2">The sequence shown here is derived from an EMBL/GenBank/DDBJ whole genome shotgun (WGS) entry which is preliminary data.</text>
</comment>
<evidence type="ECO:0008006" key="4">
    <source>
        <dbReference type="Google" id="ProtNLM"/>
    </source>
</evidence>
<evidence type="ECO:0000313" key="2">
    <source>
        <dbReference type="EMBL" id="MBB4100318.1"/>
    </source>
</evidence>
<name>A0A7W6JVH8_9SPHN</name>
<dbReference type="InterPro" id="IPR021109">
    <property type="entry name" value="Peptidase_aspartic_dom_sf"/>
</dbReference>
<dbReference type="Proteomes" id="UP000557392">
    <property type="component" value="Unassembled WGS sequence"/>
</dbReference>
<proteinExistence type="predicted"/>
<organism evidence="2 3">
    <name type="scientific">Sphingomonas kyeonggiensis</name>
    <dbReference type="NCBI Taxonomy" id="1268553"/>
    <lineage>
        <taxon>Bacteria</taxon>
        <taxon>Pseudomonadati</taxon>
        <taxon>Pseudomonadota</taxon>
        <taxon>Alphaproteobacteria</taxon>
        <taxon>Sphingomonadales</taxon>
        <taxon>Sphingomonadaceae</taxon>
        <taxon>Sphingomonas</taxon>
    </lineage>
</organism>
<sequence>MRMVAMLGMLLGGISAAPAARDGDAISLRLHQGKQFTVEAVVAGKPRNFLFDTGEGVTMISPALAKELGCEPWGNITAFRMLGERLDLKRCDDVAFGIGAGRYTVPSVIVHDLAEINGKDEPPLDGAVGLDLFDGRTITIQFAERRVIVETADSAKRRIRGATEVPMRLSRPEGLGLDVNLGVTTARGLSWMELDTANAGPTIFVSQWMAPLFALNPATREPQDVTIRLGGMTLATRARVFPDMIFDGNIGMQLARDHSITLDLKNGRAWVQSAQ</sequence>
<reference evidence="2 3" key="1">
    <citation type="submission" date="2020-08" db="EMBL/GenBank/DDBJ databases">
        <title>Genomic Encyclopedia of Type Strains, Phase IV (KMG-IV): sequencing the most valuable type-strain genomes for metagenomic binning, comparative biology and taxonomic classification.</title>
        <authorList>
            <person name="Goeker M."/>
        </authorList>
    </citation>
    <scope>NUCLEOTIDE SEQUENCE [LARGE SCALE GENOMIC DNA]</scope>
    <source>
        <strain evidence="2 3">DSM 101806</strain>
    </source>
</reference>
<feature type="chain" id="PRO_5031472913" description="Aspartyl protease" evidence="1">
    <location>
        <begin position="20"/>
        <end position="275"/>
    </location>
</feature>
<accession>A0A7W6JVH8</accession>
<evidence type="ECO:0000256" key="1">
    <source>
        <dbReference type="SAM" id="SignalP"/>
    </source>
</evidence>
<evidence type="ECO:0000313" key="3">
    <source>
        <dbReference type="Proteomes" id="UP000557392"/>
    </source>
</evidence>
<keyword evidence="1" id="KW-0732">Signal</keyword>